<accession>A0ACC3B6E7</accession>
<comment type="caution">
    <text evidence="1">The sequence shown here is derived from an EMBL/GenBank/DDBJ whole genome shotgun (WGS) entry which is preliminary data.</text>
</comment>
<organism evidence="1 2">
    <name type="scientific">Aspergillus melleus</name>
    <dbReference type="NCBI Taxonomy" id="138277"/>
    <lineage>
        <taxon>Eukaryota</taxon>
        <taxon>Fungi</taxon>
        <taxon>Dikarya</taxon>
        <taxon>Ascomycota</taxon>
        <taxon>Pezizomycotina</taxon>
        <taxon>Eurotiomycetes</taxon>
        <taxon>Eurotiomycetidae</taxon>
        <taxon>Eurotiales</taxon>
        <taxon>Aspergillaceae</taxon>
        <taxon>Aspergillus</taxon>
        <taxon>Aspergillus subgen. Circumdati</taxon>
    </lineage>
</organism>
<protein>
    <submittedName>
        <fullName evidence="1">Uncharacterized protein</fullName>
    </submittedName>
</protein>
<keyword evidence="2" id="KW-1185">Reference proteome</keyword>
<dbReference type="EMBL" id="JAOPJF010000021">
    <property type="protein sequence ID" value="KAK1145846.1"/>
    <property type="molecule type" value="Genomic_DNA"/>
</dbReference>
<dbReference type="Proteomes" id="UP001177260">
    <property type="component" value="Unassembled WGS sequence"/>
</dbReference>
<name>A0ACC3B6E7_9EURO</name>
<evidence type="ECO:0000313" key="2">
    <source>
        <dbReference type="Proteomes" id="UP001177260"/>
    </source>
</evidence>
<sequence length="692" mass="77521">MDTKTDTIAKREPGPEDDYEEELAAAYIDSNEDEAGQYALTLRMWVIGVIFSIVGCGLNTIFELRNPSISIAKSTAQLLAFPVGRLWDSCVPNYNIKIGRWSIPLNPHPFNKKEHTLIFIMANISFYSRLTVDLLIEQKQFFNKETGWGFEIMIILSLFLIGFAFSGFTRSALVKPKNIVWPGLLSTTALTSILHRHGGLEKSSSSTWKISGFAFFCVVFVGSFFWYWLPDFLFPALGYFSFPCWIKPSNRVVNQVFGVSSGMGLLPLTLDWSQIAYVSSPLLVPSWAIANVAVALVFWVYIVATACYYMNVWNTGYLPFQSSDIYDNTGAVYNVSRILDEGTGFQLDVAKYENYSPVYMPITYALNTCALAIVTLASLIVWVGLEHNDVLSAAVRSAWGYSRALFVKEKDSTKGRVRTPDDVPMWWYIVALALGLFFAIFSIEFYNLDLRWYGVLFALLVGTIFFYPVTLIYATANVKIGVEIFCRIVAGFAWEGKPLANNWFVGLGYTTIANGLSFSQDMKLCSFYDISPGPVFLTQCVGIIIGTICQVVVINWALGHIKGICTTDAINGFSCPFARTDFNTSIIWGAIGPRRFFSGSSGYRSLFYILILGGALPILVFLLKRRYPKSMWRYVNVPLFLGGLNYIPPATGMNYGSWAIVGLFFGVFVRRKHTGWWRSYNYVLGSALDSGS</sequence>
<proteinExistence type="predicted"/>
<evidence type="ECO:0000313" key="1">
    <source>
        <dbReference type="EMBL" id="KAK1145846.1"/>
    </source>
</evidence>
<reference evidence="1 2" key="1">
    <citation type="journal article" date="2023" name="ACS Omega">
        <title>Identification of the Neoaspergillic Acid Biosynthesis Gene Cluster by Establishing an In Vitro CRISPR-Ribonucleoprotein Genetic System in Aspergillus melleus.</title>
        <authorList>
            <person name="Yuan B."/>
            <person name="Grau M.F."/>
            <person name="Murata R.M."/>
            <person name="Torok T."/>
            <person name="Venkateswaran K."/>
            <person name="Stajich J.E."/>
            <person name="Wang C.C.C."/>
        </authorList>
    </citation>
    <scope>NUCLEOTIDE SEQUENCE [LARGE SCALE GENOMIC DNA]</scope>
    <source>
        <strain evidence="1 2">IMV 1140</strain>
    </source>
</reference>
<gene>
    <name evidence="1" type="ORF">N8T08_003792</name>
</gene>